<dbReference type="SUPFAM" id="SSF116734">
    <property type="entry name" value="DNA methylase specificity domain"/>
    <property type="match status" value="2"/>
</dbReference>
<dbReference type="InterPro" id="IPR044946">
    <property type="entry name" value="Restrct_endonuc_typeI_TRD_sf"/>
</dbReference>
<reference evidence="6" key="1">
    <citation type="journal article" date="2019" name="Int. J. Syst. Evol. Microbiol.">
        <title>The Global Catalogue of Microorganisms (GCM) 10K type strain sequencing project: providing services to taxonomists for standard genome sequencing and annotation.</title>
        <authorList>
            <consortium name="The Broad Institute Genomics Platform"/>
            <consortium name="The Broad Institute Genome Sequencing Center for Infectious Disease"/>
            <person name="Wu L."/>
            <person name="Ma J."/>
        </authorList>
    </citation>
    <scope>NUCLEOTIDE SEQUENCE [LARGE SCALE GENOMIC DNA]</scope>
    <source>
        <strain evidence="6">CECT 9128</strain>
    </source>
</reference>
<dbReference type="Proteomes" id="UP001595793">
    <property type="component" value="Unassembled WGS sequence"/>
</dbReference>
<name>A0ABV8HD64_9FLAO</name>
<feature type="domain" description="Type I restriction modification DNA specificity" evidence="4">
    <location>
        <begin position="20"/>
        <end position="199"/>
    </location>
</feature>
<dbReference type="Gene3D" id="3.90.220.20">
    <property type="entry name" value="DNA methylase specificity domains"/>
    <property type="match status" value="2"/>
</dbReference>
<proteinExistence type="inferred from homology"/>
<evidence type="ECO:0000256" key="1">
    <source>
        <dbReference type="ARBA" id="ARBA00010923"/>
    </source>
</evidence>
<sequence>MIRSYNSYKKIENGWYKEVPEHWTVGRLNYYTEIFGGSTPKSSNDAYWNGSINWVTTDDLGKLNGKLIKDTRRTITEEGLANCSASLLPKNSVIISSRAPIGHLGILEINAATNQGCKGLVPLENKIDSRYLYYYLLAAKVDLQSLGSGSTFMEISSSLLKSYNIVVPSILEQIKIAAYLDHQTGLIDDIIEKKQQLIEKLKEQRQAIINEAVTKGLNPDAPMKNSGVEWIGEIPTDWTVSQYKFEAYVQNGFAFKSSLFDKNEGFPILRIRDITKGYTSTYYKGEYEDDYIVRKDDLLIGMDGDYNIRWWENGDVLLNQRCCRIIENENVSRRFLYYTLPFNLQIINDLTYYTTVKHLSSGDIYNARFPLPSFEEQTKIAEHLDHQTKLIDTIITKKQNQIDKLRHFCQSIISEAVTGKIDVREWEPILKESV</sequence>
<keyword evidence="5" id="KW-0540">Nuclease</keyword>
<evidence type="ECO:0000313" key="5">
    <source>
        <dbReference type="EMBL" id="MFC4029346.1"/>
    </source>
</evidence>
<keyword evidence="6" id="KW-1185">Reference proteome</keyword>
<dbReference type="InterPro" id="IPR000055">
    <property type="entry name" value="Restrct_endonuc_typeI_TRD"/>
</dbReference>
<organism evidence="5 6">
    <name type="scientific">Zunongwangia endophytica</name>
    <dbReference type="NCBI Taxonomy" id="1808945"/>
    <lineage>
        <taxon>Bacteria</taxon>
        <taxon>Pseudomonadati</taxon>
        <taxon>Bacteroidota</taxon>
        <taxon>Flavobacteriia</taxon>
        <taxon>Flavobacteriales</taxon>
        <taxon>Flavobacteriaceae</taxon>
        <taxon>Zunongwangia</taxon>
    </lineage>
</organism>
<dbReference type="CDD" id="cd17279">
    <property type="entry name" value="RMtype1_S_BmuCF2ORF3362P_TRD1-CR1_like"/>
    <property type="match status" value="1"/>
</dbReference>
<evidence type="ECO:0000256" key="3">
    <source>
        <dbReference type="ARBA" id="ARBA00023125"/>
    </source>
</evidence>
<protein>
    <submittedName>
        <fullName evidence="5">Restriction endonuclease subunit S</fullName>
        <ecNumber evidence="5">3.1.21.-</ecNumber>
    </submittedName>
</protein>
<dbReference type="EMBL" id="JBHSAS010000032">
    <property type="protein sequence ID" value="MFC4029346.1"/>
    <property type="molecule type" value="Genomic_DNA"/>
</dbReference>
<comment type="similarity">
    <text evidence="1">Belongs to the type-I restriction system S methylase family.</text>
</comment>
<dbReference type="PANTHER" id="PTHR30408">
    <property type="entry name" value="TYPE-1 RESTRICTION ENZYME ECOKI SPECIFICITY PROTEIN"/>
    <property type="match status" value="1"/>
</dbReference>
<keyword evidence="5" id="KW-0378">Hydrolase</keyword>
<dbReference type="EC" id="3.1.21.-" evidence="5"/>
<keyword evidence="2" id="KW-0680">Restriction system</keyword>
<keyword evidence="3" id="KW-0238">DNA-binding</keyword>
<keyword evidence="5" id="KW-0255">Endonuclease</keyword>
<comment type="caution">
    <text evidence="5">The sequence shown here is derived from an EMBL/GenBank/DDBJ whole genome shotgun (WGS) entry which is preliminary data.</text>
</comment>
<accession>A0ABV8HD64</accession>
<feature type="domain" description="Type I restriction modification DNA specificity" evidence="4">
    <location>
        <begin position="247"/>
        <end position="403"/>
    </location>
</feature>
<evidence type="ECO:0000259" key="4">
    <source>
        <dbReference type="Pfam" id="PF01420"/>
    </source>
</evidence>
<dbReference type="Gene3D" id="1.10.287.1120">
    <property type="entry name" value="Bipartite methylase S protein"/>
    <property type="match status" value="1"/>
</dbReference>
<gene>
    <name evidence="5" type="ORF">ACFOS1_18145</name>
</gene>
<dbReference type="CDD" id="cd17257">
    <property type="entry name" value="RMtype1_S_EcoBI-TRD1-CR1_like"/>
    <property type="match status" value="1"/>
</dbReference>
<dbReference type="PANTHER" id="PTHR30408:SF12">
    <property type="entry name" value="TYPE I RESTRICTION ENZYME MJAVIII SPECIFICITY SUBUNIT"/>
    <property type="match status" value="1"/>
</dbReference>
<dbReference type="GO" id="GO:0004519">
    <property type="term" value="F:endonuclease activity"/>
    <property type="evidence" value="ECO:0007669"/>
    <property type="project" value="UniProtKB-KW"/>
</dbReference>
<evidence type="ECO:0000256" key="2">
    <source>
        <dbReference type="ARBA" id="ARBA00022747"/>
    </source>
</evidence>
<dbReference type="GO" id="GO:0016787">
    <property type="term" value="F:hydrolase activity"/>
    <property type="evidence" value="ECO:0007669"/>
    <property type="project" value="UniProtKB-KW"/>
</dbReference>
<dbReference type="Pfam" id="PF01420">
    <property type="entry name" value="Methylase_S"/>
    <property type="match status" value="2"/>
</dbReference>
<dbReference type="InterPro" id="IPR052021">
    <property type="entry name" value="Type-I_RS_S_subunit"/>
</dbReference>
<evidence type="ECO:0000313" key="6">
    <source>
        <dbReference type="Proteomes" id="UP001595793"/>
    </source>
</evidence>
<dbReference type="RefSeq" id="WP_290233066.1">
    <property type="nucleotide sequence ID" value="NZ_JAUFPZ010000002.1"/>
</dbReference>